<dbReference type="Proteomes" id="UP000073492">
    <property type="component" value="Unassembled WGS sequence"/>
</dbReference>
<proteinExistence type="predicted"/>
<accession>A0A139IAC7</accession>
<dbReference type="PANTHER" id="PTHR10622">
    <property type="entry name" value="HET DOMAIN-CONTAINING PROTEIN"/>
    <property type="match status" value="1"/>
</dbReference>
<name>A0A139IAC7_9PEZI</name>
<dbReference type="AlphaFoldDB" id="A0A139IAC7"/>
<dbReference type="PANTHER" id="PTHR10622:SF10">
    <property type="entry name" value="HET DOMAIN-CONTAINING PROTEIN"/>
    <property type="match status" value="1"/>
</dbReference>
<evidence type="ECO:0000313" key="2">
    <source>
        <dbReference type="Proteomes" id="UP000073492"/>
    </source>
</evidence>
<evidence type="ECO:0000313" key="1">
    <source>
        <dbReference type="EMBL" id="KXT11545.1"/>
    </source>
</evidence>
<gene>
    <name evidence="1" type="ORF">AC579_10323</name>
</gene>
<protein>
    <submittedName>
        <fullName evidence="1">Uncharacterized protein</fullName>
    </submittedName>
</protein>
<organism evidence="1 2">
    <name type="scientific">Pseudocercospora musae</name>
    <dbReference type="NCBI Taxonomy" id="113226"/>
    <lineage>
        <taxon>Eukaryota</taxon>
        <taxon>Fungi</taxon>
        <taxon>Dikarya</taxon>
        <taxon>Ascomycota</taxon>
        <taxon>Pezizomycotina</taxon>
        <taxon>Dothideomycetes</taxon>
        <taxon>Dothideomycetidae</taxon>
        <taxon>Mycosphaerellales</taxon>
        <taxon>Mycosphaerellaceae</taxon>
        <taxon>Pseudocercospora</taxon>
    </lineage>
</organism>
<dbReference type="STRING" id="113226.A0A139IAC7"/>
<dbReference type="EMBL" id="LFZO01000194">
    <property type="protein sequence ID" value="KXT11545.1"/>
    <property type="molecule type" value="Genomic_DNA"/>
</dbReference>
<reference evidence="1 2" key="1">
    <citation type="submission" date="2015-07" db="EMBL/GenBank/DDBJ databases">
        <title>Comparative genomics of the Sigatoka disease complex on banana suggests a link between parallel evolutionary changes in Pseudocercospora fijiensis and Pseudocercospora eumusae and increased virulence on the banana host.</title>
        <authorList>
            <person name="Chang T.-C."/>
            <person name="Salvucci A."/>
            <person name="Crous P.W."/>
            <person name="Stergiopoulos I."/>
        </authorList>
    </citation>
    <scope>NUCLEOTIDE SEQUENCE [LARGE SCALE GENOMIC DNA]</scope>
    <source>
        <strain evidence="1 2">CBS 116634</strain>
    </source>
</reference>
<keyword evidence="2" id="KW-1185">Reference proteome</keyword>
<comment type="caution">
    <text evidence="1">The sequence shown here is derived from an EMBL/GenBank/DDBJ whole genome shotgun (WGS) entry which is preliminary data.</text>
</comment>
<sequence length="100" mass="11560">MDFYGKDREPRDRLCPKLEHITAIPESILQDRGWLDTMSVAKKMSWAATRETTRPEDIAYYLLGIFDVNIPLLYGEGGEKAFRRLQEAIMRSSTDHSILI</sequence>
<dbReference type="OrthoDB" id="272077at2759"/>